<dbReference type="AlphaFoldDB" id="A0A6P8RAP7"/>
<dbReference type="PROSITE" id="PS50215">
    <property type="entry name" value="ADAM_MEPRO"/>
    <property type="match status" value="1"/>
</dbReference>
<dbReference type="GeneID" id="117362934"/>
<name>A0A6P8RAP7_GEOSA</name>
<dbReference type="OrthoDB" id="10069899at2759"/>
<dbReference type="Pfam" id="PF01562">
    <property type="entry name" value="Pep_M12B_propep"/>
    <property type="match status" value="1"/>
</dbReference>
<dbReference type="InterPro" id="IPR002870">
    <property type="entry name" value="Peptidase_M12B_N"/>
</dbReference>
<dbReference type="RefSeq" id="XP_033805915.1">
    <property type="nucleotide sequence ID" value="XM_033950024.1"/>
</dbReference>
<dbReference type="GO" id="GO:1990913">
    <property type="term" value="C:sperm head plasma membrane"/>
    <property type="evidence" value="ECO:0007669"/>
    <property type="project" value="TreeGrafter"/>
</dbReference>
<proteinExistence type="predicted"/>
<protein>
    <submittedName>
        <fullName evidence="6">Disintegrin and metalloproteinase domain-containing protein 9-like</fullName>
    </submittedName>
</protein>
<dbReference type="Gene3D" id="3.40.390.10">
    <property type="entry name" value="Collagenase (Catalytic Domain)"/>
    <property type="match status" value="1"/>
</dbReference>
<evidence type="ECO:0000256" key="1">
    <source>
        <dbReference type="ARBA" id="ARBA00023157"/>
    </source>
</evidence>
<dbReference type="Proteomes" id="UP000515159">
    <property type="component" value="Chromosome 6"/>
</dbReference>
<dbReference type="KEGG" id="gsh:117362934"/>
<keyword evidence="1" id="KW-1015">Disulfide bond</keyword>
<keyword evidence="5" id="KW-1185">Reference proteome</keyword>
<feature type="domain" description="Peptidase M12B" evidence="4">
    <location>
        <begin position="191"/>
        <end position="285"/>
    </location>
</feature>
<dbReference type="GO" id="GO:0009897">
    <property type="term" value="C:external side of plasma membrane"/>
    <property type="evidence" value="ECO:0007669"/>
    <property type="project" value="TreeGrafter"/>
</dbReference>
<evidence type="ECO:0000313" key="5">
    <source>
        <dbReference type="Proteomes" id="UP000515159"/>
    </source>
</evidence>
<evidence type="ECO:0000259" key="4">
    <source>
        <dbReference type="PROSITE" id="PS50215"/>
    </source>
</evidence>
<dbReference type="InParanoid" id="A0A6P8RAP7"/>
<sequence length="285" mass="32697">MSKPQVPLTWLCFAMLMTMLSSTGHALTLKTDFYEVTIPRKLEPKDGREIEGHMSYAIIIEGRKYVVHLIQNRAIISPNFTLITYTDEGDLLVEQPYIRNDCYYQGYVEGIKHSIVALSTCSGLRGFLQTKTLNYGIQPLETSHIFQHLVYRMNDLDFENNTCGVKSEDLSSPLFAGTTEESKAVIKKKRRYVELALVVDYERYVHSKENTSVVQREMVQIVHQADAILNEVNTDLVLLGIEIWTQASLINITYENPEPVLTEFRDWASPNLRNRLHYDDACLVL</sequence>
<accession>A0A6P8RAP7</accession>
<dbReference type="GO" id="GO:0008584">
    <property type="term" value="P:male gonad development"/>
    <property type="evidence" value="ECO:0007669"/>
    <property type="project" value="TreeGrafter"/>
</dbReference>
<dbReference type="InterPro" id="IPR001590">
    <property type="entry name" value="Peptidase_M12B"/>
</dbReference>
<dbReference type="GO" id="GO:0006508">
    <property type="term" value="P:proteolysis"/>
    <property type="evidence" value="ECO:0007669"/>
    <property type="project" value="InterPro"/>
</dbReference>
<dbReference type="PANTHER" id="PTHR11905:SF120">
    <property type="entry name" value="DISINTEGRIN AND METALLOPROTEINASE DOMAIN-CONTAINING PROTEIN 1A"/>
    <property type="match status" value="1"/>
</dbReference>
<evidence type="ECO:0000256" key="2">
    <source>
        <dbReference type="PROSITE-ProRule" id="PRU00276"/>
    </source>
</evidence>
<keyword evidence="3" id="KW-0732">Signal</keyword>
<feature type="signal peptide" evidence="3">
    <location>
        <begin position="1"/>
        <end position="26"/>
    </location>
</feature>
<dbReference type="Pfam" id="PF01421">
    <property type="entry name" value="Reprolysin"/>
    <property type="match status" value="1"/>
</dbReference>
<dbReference type="PANTHER" id="PTHR11905">
    <property type="entry name" value="ADAM A DISINTEGRIN AND METALLOPROTEASE DOMAIN"/>
    <property type="match status" value="1"/>
</dbReference>
<dbReference type="GO" id="GO:0004222">
    <property type="term" value="F:metalloendopeptidase activity"/>
    <property type="evidence" value="ECO:0007669"/>
    <property type="project" value="InterPro"/>
</dbReference>
<evidence type="ECO:0000313" key="6">
    <source>
        <dbReference type="RefSeq" id="XP_033805915.1"/>
    </source>
</evidence>
<reference evidence="6" key="1">
    <citation type="submission" date="2025-08" db="UniProtKB">
        <authorList>
            <consortium name="RefSeq"/>
        </authorList>
    </citation>
    <scope>IDENTIFICATION</scope>
</reference>
<dbReference type="SUPFAM" id="SSF55486">
    <property type="entry name" value="Metalloproteases ('zincins'), catalytic domain"/>
    <property type="match status" value="1"/>
</dbReference>
<organism evidence="5 6">
    <name type="scientific">Geotrypetes seraphini</name>
    <name type="common">Gaboon caecilian</name>
    <name type="synonym">Caecilia seraphini</name>
    <dbReference type="NCBI Taxonomy" id="260995"/>
    <lineage>
        <taxon>Eukaryota</taxon>
        <taxon>Metazoa</taxon>
        <taxon>Chordata</taxon>
        <taxon>Craniata</taxon>
        <taxon>Vertebrata</taxon>
        <taxon>Euteleostomi</taxon>
        <taxon>Amphibia</taxon>
        <taxon>Gymnophiona</taxon>
        <taxon>Geotrypetes</taxon>
    </lineage>
</organism>
<dbReference type="InterPro" id="IPR024079">
    <property type="entry name" value="MetalloPept_cat_dom_sf"/>
</dbReference>
<feature type="chain" id="PRO_5028485436" evidence="3">
    <location>
        <begin position="27"/>
        <end position="285"/>
    </location>
</feature>
<evidence type="ECO:0000256" key="3">
    <source>
        <dbReference type="SAM" id="SignalP"/>
    </source>
</evidence>
<comment type="caution">
    <text evidence="2">Lacks conserved residue(s) required for the propagation of feature annotation.</text>
</comment>
<gene>
    <name evidence="6" type="primary">LOC117362934</name>
</gene>